<sequence>MNYAISGGGIRSATFSLGVMNAAMEVEQILARGHSRDASTDRDTVARSRVSSGGASPAEGSATVSMPAPLADIAVAPVPVVTQERERREGGAAGEGCVAGVSSDALFEAASPYADPDASEEMSQLMSPSVDTDFSDLPEEVEAATR</sequence>
<feature type="region of interest" description="Disordered" evidence="1">
    <location>
        <begin position="109"/>
        <end position="146"/>
    </location>
</feature>
<evidence type="ECO:0000313" key="3">
    <source>
        <dbReference type="Proteomes" id="UP000265618"/>
    </source>
</evidence>
<comment type="caution">
    <text evidence="2">The sequence shown here is derived from an EMBL/GenBank/DDBJ whole genome shotgun (WGS) entry which is preliminary data.</text>
</comment>
<feature type="compositionally biased region" description="Polar residues" evidence="1">
    <location>
        <begin position="121"/>
        <end position="132"/>
    </location>
</feature>
<evidence type="ECO:0000256" key="1">
    <source>
        <dbReference type="SAM" id="MobiDB-lite"/>
    </source>
</evidence>
<evidence type="ECO:0000313" key="2">
    <source>
        <dbReference type="EMBL" id="GIQ83408.1"/>
    </source>
</evidence>
<feature type="region of interest" description="Disordered" evidence="1">
    <location>
        <begin position="33"/>
        <end position="64"/>
    </location>
</feature>
<feature type="compositionally biased region" description="Acidic residues" evidence="1">
    <location>
        <begin position="133"/>
        <end position="146"/>
    </location>
</feature>
<gene>
    <name evidence="2" type="ORF">KIPB_004724</name>
</gene>
<feature type="compositionally biased region" description="Basic and acidic residues" evidence="1">
    <location>
        <begin position="34"/>
        <end position="46"/>
    </location>
</feature>
<organism evidence="2 3">
    <name type="scientific">Kipferlia bialata</name>
    <dbReference type="NCBI Taxonomy" id="797122"/>
    <lineage>
        <taxon>Eukaryota</taxon>
        <taxon>Metamonada</taxon>
        <taxon>Carpediemonas-like organisms</taxon>
        <taxon>Kipferlia</taxon>
    </lineage>
</organism>
<feature type="compositionally biased region" description="Low complexity" evidence="1">
    <location>
        <begin position="51"/>
        <end position="62"/>
    </location>
</feature>
<keyword evidence="3" id="KW-1185">Reference proteome</keyword>
<dbReference type="AlphaFoldDB" id="A0A9K3CW58"/>
<reference evidence="2 3" key="1">
    <citation type="journal article" date="2018" name="PLoS ONE">
        <title>The draft genome of Kipferlia bialata reveals reductive genome evolution in fornicate parasites.</title>
        <authorList>
            <person name="Tanifuji G."/>
            <person name="Takabayashi S."/>
            <person name="Kume K."/>
            <person name="Takagi M."/>
            <person name="Nakayama T."/>
            <person name="Kamikawa R."/>
            <person name="Inagaki Y."/>
            <person name="Hashimoto T."/>
        </authorList>
    </citation>
    <scope>NUCLEOTIDE SEQUENCE [LARGE SCALE GENOMIC DNA]</scope>
    <source>
        <strain evidence="2">NY0173</strain>
    </source>
</reference>
<name>A0A9K3CW58_9EUKA</name>
<dbReference type="Proteomes" id="UP000265618">
    <property type="component" value="Unassembled WGS sequence"/>
</dbReference>
<accession>A0A9K3CW58</accession>
<dbReference type="EMBL" id="BDIP01001036">
    <property type="protein sequence ID" value="GIQ83408.1"/>
    <property type="molecule type" value="Genomic_DNA"/>
</dbReference>
<protein>
    <submittedName>
        <fullName evidence="2">Uncharacterized protein</fullName>
    </submittedName>
</protein>
<proteinExistence type="predicted"/>